<organism evidence="1 2">
    <name type="scientific">Aspergillus taichungensis</name>
    <dbReference type="NCBI Taxonomy" id="482145"/>
    <lineage>
        <taxon>Eukaryota</taxon>
        <taxon>Fungi</taxon>
        <taxon>Dikarya</taxon>
        <taxon>Ascomycota</taxon>
        <taxon>Pezizomycotina</taxon>
        <taxon>Eurotiomycetes</taxon>
        <taxon>Eurotiomycetidae</taxon>
        <taxon>Eurotiales</taxon>
        <taxon>Aspergillaceae</taxon>
        <taxon>Aspergillus</taxon>
        <taxon>Aspergillus subgen. Circumdati</taxon>
    </lineage>
</organism>
<reference evidence="2" key="1">
    <citation type="submission" date="2017-12" db="EMBL/GenBank/DDBJ databases">
        <authorList>
            <consortium name="DOE Joint Genome Institute"/>
            <person name="Mondo S.J."/>
            <person name="Kjaerbolling I."/>
            <person name="Vesth T.C."/>
            <person name="Frisvad J.C."/>
            <person name="Nybo J.L."/>
            <person name="Theobald S."/>
            <person name="Kuo A."/>
            <person name="Bowyer P."/>
            <person name="Matsuda Y."/>
            <person name="Lyhne E.K."/>
            <person name="Kogle M.E."/>
            <person name="Clum A."/>
            <person name="Lipzen A."/>
            <person name="Salamov A."/>
            <person name="Ngan C.Y."/>
            <person name="Daum C."/>
            <person name="Chiniquy J."/>
            <person name="Barry K."/>
            <person name="LaButti K."/>
            <person name="Haridas S."/>
            <person name="Simmons B.A."/>
            <person name="Magnuson J.K."/>
            <person name="Mortensen U.H."/>
            <person name="Larsen T.O."/>
            <person name="Grigoriev I.V."/>
            <person name="Baker S.E."/>
            <person name="Andersen M.R."/>
            <person name="Nordberg H.P."/>
            <person name="Cantor M.N."/>
            <person name="Hua S.X."/>
        </authorList>
    </citation>
    <scope>NUCLEOTIDE SEQUENCE [LARGE SCALE GENOMIC DNA]</scope>
    <source>
        <strain evidence="2">IBT 19404</strain>
    </source>
</reference>
<proteinExistence type="predicted"/>
<accession>A0A2J5I844</accession>
<dbReference type="InterPro" id="IPR046670">
    <property type="entry name" value="DUF6540"/>
</dbReference>
<dbReference type="AlphaFoldDB" id="A0A2J5I844"/>
<evidence type="ECO:0000313" key="2">
    <source>
        <dbReference type="Proteomes" id="UP000235023"/>
    </source>
</evidence>
<dbReference type="Pfam" id="PF20174">
    <property type="entry name" value="DUF6540"/>
    <property type="match status" value="1"/>
</dbReference>
<dbReference type="EMBL" id="KZ559501">
    <property type="protein sequence ID" value="PLN85984.1"/>
    <property type="molecule type" value="Genomic_DNA"/>
</dbReference>
<evidence type="ECO:0000313" key="1">
    <source>
        <dbReference type="EMBL" id="PLN85984.1"/>
    </source>
</evidence>
<gene>
    <name evidence="1" type="ORF">BDW42DRAFT_190484</name>
</gene>
<dbReference type="Proteomes" id="UP000235023">
    <property type="component" value="Unassembled WGS sequence"/>
</dbReference>
<sequence>MSRTIHLALFSNGPKPAHYAVFIPTGDAGMKGKIIHVIGNTATGFALEFKRNYDFDLTRQRYQLIPLAQVNSQYIRDTVGNGQLSHDTIARDQLESAATMAPNCKDWMQDYVERLVAEGLVPSGAGLVVEGAPRLLPRLGVN</sequence>
<keyword evidence="2" id="KW-1185">Reference proteome</keyword>
<protein>
    <submittedName>
        <fullName evidence="1">Uncharacterized protein</fullName>
    </submittedName>
</protein>
<name>A0A2J5I844_9EURO</name>
<dbReference type="OrthoDB" id="2999773at2759"/>